<dbReference type="Proteomes" id="UP000306319">
    <property type="component" value="Unassembled WGS sequence"/>
</dbReference>
<gene>
    <name evidence="1" type="primary">porU</name>
    <name evidence="1" type="ORF">E5331_14105</name>
</gene>
<organism evidence="1 2">
    <name type="scientific">Lepagella muris</name>
    <dbReference type="NCBI Taxonomy" id="3032870"/>
    <lineage>
        <taxon>Bacteria</taxon>
        <taxon>Pseudomonadati</taxon>
        <taxon>Bacteroidota</taxon>
        <taxon>Bacteroidia</taxon>
        <taxon>Bacteroidales</taxon>
        <taxon>Muribaculaceae</taxon>
        <taxon>Lepagella</taxon>
    </lineage>
</organism>
<reference evidence="1" key="1">
    <citation type="submission" date="2019-04" db="EMBL/GenBank/DDBJ databases">
        <title>Microbes associate with the intestines of laboratory mice.</title>
        <authorList>
            <person name="Navarre W."/>
            <person name="Wong E."/>
            <person name="Huang K."/>
            <person name="Tropini C."/>
            <person name="Ng K."/>
            <person name="Yu B."/>
        </authorList>
    </citation>
    <scope>NUCLEOTIDE SEQUENCE</scope>
    <source>
        <strain evidence="1">NM04_E33</strain>
    </source>
</reference>
<comment type="caution">
    <text evidence="1">The sequence shown here is derived from an EMBL/GenBank/DDBJ whole genome shotgun (WGS) entry which is preliminary data.</text>
</comment>
<evidence type="ECO:0000313" key="1">
    <source>
        <dbReference type="EMBL" id="TGY77574.1"/>
    </source>
</evidence>
<dbReference type="EMBL" id="SRYB01000023">
    <property type="protein sequence ID" value="TGY77574.1"/>
    <property type="molecule type" value="Genomic_DNA"/>
</dbReference>
<protein>
    <submittedName>
        <fullName evidence="1">Type IX secretion system sortase PorU</fullName>
    </submittedName>
</protein>
<proteinExistence type="predicted"/>
<name>A0AC61REJ7_9BACT</name>
<keyword evidence="2" id="KW-1185">Reference proteome</keyword>
<accession>A0AC61REJ7</accession>
<evidence type="ECO:0000313" key="2">
    <source>
        <dbReference type="Proteomes" id="UP000306319"/>
    </source>
</evidence>
<sequence length="1109" mass="121324">MTAENAYPLSPDHYAENSRLASGKWAKIEVKQTGVQLITNSTLRNLGFANPEKVNVYGYGGRMLPEYLDEDMIDDLPPVPAIRTAQGIVFFGHSTISWNYDPSNYTHTLNPYSDRAFYFISDSDNETFAPGDMPAVEATADAEPYFTERLVHERDILAPYNSGRLMLGEDFKAQRNQNFQFSLPGISGEAMMTVRFGAKVTNGSSSLIFSANGNTLPSTTADKISGVNSSGTFLALGNSTKRIEDCGEKLNLQIKYSNTGALFTAALDYIRITYQRELKLHENELYFYLAPDNNAVVNVDGCDSNTVIWNVTDPANPLKIAYTLNGSKATFAIPAGYGEYVAFNPTKVTRQATAAGKVNNQNLHALPAPGLLIITPSEYRAAADKIAAIHEKSDGLTSLVVTPETIYNEFSSGTPDVTAFRKLLKMWFDRAAVSGEKATRYCLIMSRPTYDNKMNSPAVKNAGYPRVPIWQSPTGETESSSYSTDDYVGMMEDYYPGLSMINAKIDVAVGRMPVKSATEALSAANKLERYVLQPTLGAWRNNVMVIADDQDKGVHLDQAEMVCDAMQSNGNGKDYLYERLYLDAYKLSYSATGPVYPEAKQRMFDKLAEGVMLWNYIGHANPKSWGHENLLTWSDITGLNHTKLPFLYAATCEFMRWDADETSGGEMMWLNPDSGVIGMICPSRTVLISRNGPLDIATSEFVFQRDADGMPLRIGDMMIKGKNAIQNEDNKLKYGLMGDPAMRLPSPSYRVVVDRINDNDLSDSDNLPTIAARSSVSLAGRITDFEGNTIEDFNGQVQFMVYDAEKAITTNGNGKDGKPITYNDRKTRLITSKAKATGGVWETVINMPAEIENNYSPALLSLYAHDAAGREANGSTDRFFIYGMDPNAPEDNDGPLITSLFLNSESFSDGMTTGPSPIVRAFVSDPSGINVSDAGIGHKITIDIDKKTYLNDVSLYFSPDESDPTAGEISYPLNALDPGEHTLTLTVWDNANNSSSASISFKVAAAWLPSITALYTDANPASTNVNFFVKTDAADGITECRVEVFNLAGKLIWSGKAGSMSASQSIIGWNLCDSNGVRVERGIYPYRAIITTNNGAEISKSGKLAVTAK</sequence>